<comment type="caution">
    <text evidence="3">The sequence shown here is derived from an EMBL/GenBank/DDBJ whole genome shotgun (WGS) entry which is preliminary data.</text>
</comment>
<dbReference type="Proteomes" id="UP001595462">
    <property type="component" value="Unassembled WGS sequence"/>
</dbReference>
<protein>
    <submittedName>
        <fullName evidence="3">Uncharacterized protein</fullName>
    </submittedName>
</protein>
<feature type="compositionally biased region" description="Polar residues" evidence="1">
    <location>
        <begin position="88"/>
        <end position="98"/>
    </location>
</feature>
<accession>A0ABV7ERA4</accession>
<gene>
    <name evidence="3" type="ORF">ACFOSU_10820</name>
</gene>
<name>A0ABV7ERA4_9GAMM</name>
<reference evidence="4" key="1">
    <citation type="journal article" date="2019" name="Int. J. Syst. Evol. Microbiol.">
        <title>The Global Catalogue of Microorganisms (GCM) 10K type strain sequencing project: providing services to taxonomists for standard genome sequencing and annotation.</title>
        <authorList>
            <consortium name="The Broad Institute Genomics Platform"/>
            <consortium name="The Broad Institute Genome Sequencing Center for Infectious Disease"/>
            <person name="Wu L."/>
            <person name="Ma J."/>
        </authorList>
    </citation>
    <scope>NUCLEOTIDE SEQUENCE [LARGE SCALE GENOMIC DNA]</scope>
    <source>
        <strain evidence="4">KCTC 52640</strain>
    </source>
</reference>
<keyword evidence="2" id="KW-0732">Signal</keyword>
<keyword evidence="4" id="KW-1185">Reference proteome</keyword>
<evidence type="ECO:0000313" key="4">
    <source>
        <dbReference type="Proteomes" id="UP001595462"/>
    </source>
</evidence>
<evidence type="ECO:0000313" key="3">
    <source>
        <dbReference type="EMBL" id="MFC3104380.1"/>
    </source>
</evidence>
<organism evidence="3 4">
    <name type="scientific">Salinisphaera aquimarina</name>
    <dbReference type="NCBI Taxonomy" id="2094031"/>
    <lineage>
        <taxon>Bacteria</taxon>
        <taxon>Pseudomonadati</taxon>
        <taxon>Pseudomonadota</taxon>
        <taxon>Gammaproteobacteria</taxon>
        <taxon>Salinisphaerales</taxon>
        <taxon>Salinisphaeraceae</taxon>
        <taxon>Salinisphaera</taxon>
    </lineage>
</organism>
<feature type="region of interest" description="Disordered" evidence="1">
    <location>
        <begin position="24"/>
        <end position="112"/>
    </location>
</feature>
<evidence type="ECO:0000256" key="1">
    <source>
        <dbReference type="SAM" id="MobiDB-lite"/>
    </source>
</evidence>
<proteinExistence type="predicted"/>
<feature type="compositionally biased region" description="Basic and acidic residues" evidence="1">
    <location>
        <begin position="99"/>
        <end position="112"/>
    </location>
</feature>
<feature type="compositionally biased region" description="Basic and acidic residues" evidence="1">
    <location>
        <begin position="64"/>
        <end position="81"/>
    </location>
</feature>
<sequence>MHQTTRCALLALLAASVHATAALAQSSPVTTRGMDPDNGTRAVDEDSIGIQRKDSLSPAQRQARRAELRRSREANGGKLPDEIGGSYSPGNTNGASATRDTHADMPAEHRNQ</sequence>
<dbReference type="RefSeq" id="WP_380689458.1">
    <property type="nucleotide sequence ID" value="NZ_JBHRSS010000004.1"/>
</dbReference>
<evidence type="ECO:0000256" key="2">
    <source>
        <dbReference type="SAM" id="SignalP"/>
    </source>
</evidence>
<feature type="signal peptide" evidence="2">
    <location>
        <begin position="1"/>
        <end position="24"/>
    </location>
</feature>
<feature type="chain" id="PRO_5046988326" evidence="2">
    <location>
        <begin position="25"/>
        <end position="112"/>
    </location>
</feature>
<dbReference type="EMBL" id="JBHRSS010000004">
    <property type="protein sequence ID" value="MFC3104380.1"/>
    <property type="molecule type" value="Genomic_DNA"/>
</dbReference>